<dbReference type="EMBL" id="VXIV02003488">
    <property type="protein sequence ID" value="KAF6016689.1"/>
    <property type="molecule type" value="Genomic_DNA"/>
</dbReference>
<dbReference type="AlphaFoldDB" id="A0A7J7IRW6"/>
<name>A0A7J7IRW6_BUGNE</name>
<reference evidence="1" key="1">
    <citation type="submission" date="2020-06" db="EMBL/GenBank/DDBJ databases">
        <title>Draft genome of Bugula neritina, a colonial animal packing powerful symbionts and potential medicines.</title>
        <authorList>
            <person name="Rayko M."/>
        </authorList>
    </citation>
    <scope>NUCLEOTIDE SEQUENCE [LARGE SCALE GENOMIC DNA]</scope>
    <source>
        <strain evidence="1">Kwan_BN1</strain>
    </source>
</reference>
<proteinExistence type="predicted"/>
<dbReference type="Proteomes" id="UP000593567">
    <property type="component" value="Unassembled WGS sequence"/>
</dbReference>
<gene>
    <name evidence="1" type="ORF">EB796_025010</name>
</gene>
<comment type="caution">
    <text evidence="1">The sequence shown here is derived from an EMBL/GenBank/DDBJ whole genome shotgun (WGS) entry which is preliminary data.</text>
</comment>
<protein>
    <submittedName>
        <fullName evidence="1">Uncharacterized protein</fullName>
    </submittedName>
</protein>
<keyword evidence="2" id="KW-1185">Reference proteome</keyword>
<accession>A0A7J7IRW6</accession>
<evidence type="ECO:0000313" key="1">
    <source>
        <dbReference type="EMBL" id="KAF6016689.1"/>
    </source>
</evidence>
<organism evidence="1 2">
    <name type="scientific">Bugula neritina</name>
    <name type="common">Brown bryozoan</name>
    <name type="synonym">Sertularia neritina</name>
    <dbReference type="NCBI Taxonomy" id="10212"/>
    <lineage>
        <taxon>Eukaryota</taxon>
        <taxon>Metazoa</taxon>
        <taxon>Spiralia</taxon>
        <taxon>Lophotrochozoa</taxon>
        <taxon>Bryozoa</taxon>
        <taxon>Gymnolaemata</taxon>
        <taxon>Cheilostomatida</taxon>
        <taxon>Flustrina</taxon>
        <taxon>Buguloidea</taxon>
        <taxon>Bugulidae</taxon>
        <taxon>Bugula</taxon>
    </lineage>
</organism>
<evidence type="ECO:0000313" key="2">
    <source>
        <dbReference type="Proteomes" id="UP000593567"/>
    </source>
</evidence>
<sequence length="103" mass="10600">MSGQLPPIVSMAQYLCILKYGAPVVMPGSNQYAAAMQPGDVRVHEASHLSGTPAATSQIGLPPAGGIANPEVFTKMNYSVPMAMANNLSKSATANCPGECSSF</sequence>